<name>A0A2T2X9R7_9FIRM</name>
<evidence type="ECO:0000256" key="1">
    <source>
        <dbReference type="SAM" id="MobiDB-lite"/>
    </source>
</evidence>
<sequence>MAVKISDKLAQGAALPRGDWHGVIPRTQVVPAKNGRKAPYRCRPRRRQGRTVLPSPGTASSGDGDADPAALIYALSKRPPCCNRSSF</sequence>
<comment type="caution">
    <text evidence="2">The sequence shown here is derived from an EMBL/GenBank/DDBJ whole genome shotgun (WGS) entry which is preliminary data.</text>
</comment>
<gene>
    <name evidence="2" type="ORF">C7B46_17080</name>
</gene>
<evidence type="ECO:0000313" key="2">
    <source>
        <dbReference type="EMBL" id="PSR31232.1"/>
    </source>
</evidence>
<organism evidence="2 3">
    <name type="scientific">Sulfobacillus benefaciens</name>
    <dbReference type="NCBI Taxonomy" id="453960"/>
    <lineage>
        <taxon>Bacteria</taxon>
        <taxon>Bacillati</taxon>
        <taxon>Bacillota</taxon>
        <taxon>Clostridia</taxon>
        <taxon>Eubacteriales</taxon>
        <taxon>Clostridiales Family XVII. Incertae Sedis</taxon>
        <taxon>Sulfobacillus</taxon>
    </lineage>
</organism>
<dbReference type="Proteomes" id="UP000242972">
    <property type="component" value="Unassembled WGS sequence"/>
</dbReference>
<proteinExistence type="predicted"/>
<feature type="region of interest" description="Disordered" evidence="1">
    <location>
        <begin position="26"/>
        <end position="67"/>
    </location>
</feature>
<dbReference type="EMBL" id="PXYW01000066">
    <property type="protein sequence ID" value="PSR31232.1"/>
    <property type="molecule type" value="Genomic_DNA"/>
</dbReference>
<evidence type="ECO:0000313" key="3">
    <source>
        <dbReference type="Proteomes" id="UP000242972"/>
    </source>
</evidence>
<feature type="compositionally biased region" description="Low complexity" evidence="1">
    <location>
        <begin position="54"/>
        <end position="67"/>
    </location>
</feature>
<accession>A0A2T2X9R7</accession>
<reference evidence="2 3" key="1">
    <citation type="journal article" date="2014" name="BMC Genomics">
        <title>Comparison of environmental and isolate Sulfobacillus genomes reveals diverse carbon, sulfur, nitrogen, and hydrogen metabolisms.</title>
        <authorList>
            <person name="Justice N.B."/>
            <person name="Norman A."/>
            <person name="Brown C.T."/>
            <person name="Singh A."/>
            <person name="Thomas B.C."/>
            <person name="Banfield J.F."/>
        </authorList>
    </citation>
    <scope>NUCLEOTIDE SEQUENCE [LARGE SCALE GENOMIC DNA]</scope>
    <source>
        <strain evidence="2">AMDSBA4</strain>
    </source>
</reference>
<dbReference type="AlphaFoldDB" id="A0A2T2X9R7"/>
<protein>
    <submittedName>
        <fullName evidence="2">Uncharacterized protein</fullName>
    </submittedName>
</protein>
<feature type="compositionally biased region" description="Basic residues" evidence="1">
    <location>
        <begin position="34"/>
        <end position="49"/>
    </location>
</feature>